<comment type="caution">
    <text evidence="2">The sequence shown here is derived from an EMBL/GenBank/DDBJ whole genome shotgun (WGS) entry which is preliminary data.</text>
</comment>
<accession>A0A2S7IKM3</accession>
<feature type="transmembrane region" description="Helical" evidence="1">
    <location>
        <begin position="41"/>
        <end position="59"/>
    </location>
</feature>
<evidence type="ECO:0000313" key="3">
    <source>
        <dbReference type="Proteomes" id="UP000239590"/>
    </source>
</evidence>
<keyword evidence="1" id="KW-0472">Membrane</keyword>
<feature type="transmembrane region" description="Helical" evidence="1">
    <location>
        <begin position="103"/>
        <end position="120"/>
    </location>
</feature>
<keyword evidence="1" id="KW-0812">Transmembrane</keyword>
<feature type="transmembrane region" description="Helical" evidence="1">
    <location>
        <begin position="197"/>
        <end position="216"/>
    </location>
</feature>
<gene>
    <name evidence="2" type="ORF">C5O19_00915</name>
</gene>
<dbReference type="Proteomes" id="UP000239590">
    <property type="component" value="Unassembled WGS sequence"/>
</dbReference>
<dbReference type="RefSeq" id="WP_104709501.1">
    <property type="nucleotide sequence ID" value="NZ_PTRA01000001.1"/>
</dbReference>
<dbReference type="AlphaFoldDB" id="A0A2S7IKM3"/>
<feature type="transmembrane region" description="Helical" evidence="1">
    <location>
        <begin position="65"/>
        <end position="82"/>
    </location>
</feature>
<dbReference type="OrthoDB" id="5984490at2"/>
<sequence>MKTLQASILVIHVICGFTALLSGLVPMIARKGGRLHNFWGLIYYWAMFGVFITTVGLFVLDPLSLKMQFFLPVAVGSFYQTFTGKRILLRKKSDTPPAQLDWAAMYGVSFFGLVTLAWSIQRFTVQQPYQGILFLFLTALCLANGGNDYKVFSGRVQPQRMHWFFTHLGRMLASYAATLTAFLVNVGPRFLPADMPSFVNLLLWIGPGVAVGFVISRLTKQYRKKMGLTAPTASATPA</sequence>
<reference evidence="3" key="1">
    <citation type="submission" date="2018-02" db="EMBL/GenBank/DDBJ databases">
        <title>Genome sequencing of Solimonas sp. HR-BB.</title>
        <authorList>
            <person name="Lee Y."/>
            <person name="Jeon C.O."/>
        </authorList>
    </citation>
    <scope>NUCLEOTIDE SEQUENCE [LARGE SCALE GENOMIC DNA]</scope>
    <source>
        <strain evidence="3">HR-U</strain>
    </source>
</reference>
<organism evidence="2 3">
    <name type="scientific">Siphonobacter curvatus</name>
    <dbReference type="NCBI Taxonomy" id="2094562"/>
    <lineage>
        <taxon>Bacteria</taxon>
        <taxon>Pseudomonadati</taxon>
        <taxon>Bacteroidota</taxon>
        <taxon>Cytophagia</taxon>
        <taxon>Cytophagales</taxon>
        <taxon>Cytophagaceae</taxon>
        <taxon>Siphonobacter</taxon>
    </lineage>
</organism>
<feature type="transmembrane region" description="Helical" evidence="1">
    <location>
        <begin position="132"/>
        <end position="152"/>
    </location>
</feature>
<feature type="transmembrane region" description="Helical" evidence="1">
    <location>
        <begin position="6"/>
        <end position="29"/>
    </location>
</feature>
<keyword evidence="3" id="KW-1185">Reference proteome</keyword>
<evidence type="ECO:0008006" key="4">
    <source>
        <dbReference type="Google" id="ProtNLM"/>
    </source>
</evidence>
<name>A0A2S7IKM3_9BACT</name>
<evidence type="ECO:0000256" key="1">
    <source>
        <dbReference type="SAM" id="Phobius"/>
    </source>
</evidence>
<proteinExistence type="predicted"/>
<evidence type="ECO:0000313" key="2">
    <source>
        <dbReference type="EMBL" id="PQA58272.1"/>
    </source>
</evidence>
<dbReference type="EMBL" id="PTRA01000001">
    <property type="protein sequence ID" value="PQA58272.1"/>
    <property type="molecule type" value="Genomic_DNA"/>
</dbReference>
<protein>
    <recommendedName>
        <fullName evidence="4">DUF2306 domain-containing protein</fullName>
    </recommendedName>
</protein>
<feature type="transmembrane region" description="Helical" evidence="1">
    <location>
        <begin position="172"/>
        <end position="191"/>
    </location>
</feature>
<keyword evidence="1" id="KW-1133">Transmembrane helix</keyword>